<accession>A0ABM8JQA0</accession>
<gene>
    <name evidence="2" type="ORF">SAP269_19430</name>
</gene>
<organism evidence="2 3">
    <name type="scientific">Spiroplasma ixodetis</name>
    <dbReference type="NCBI Taxonomy" id="2141"/>
    <lineage>
        <taxon>Bacteria</taxon>
        <taxon>Bacillati</taxon>
        <taxon>Mycoplasmatota</taxon>
        <taxon>Mollicutes</taxon>
        <taxon>Entomoplasmatales</taxon>
        <taxon>Spiroplasmataceae</taxon>
        <taxon>Spiroplasma</taxon>
    </lineage>
</organism>
<evidence type="ECO:0000256" key="1">
    <source>
        <dbReference type="SAM" id="SignalP"/>
    </source>
</evidence>
<proteinExistence type="predicted"/>
<name>A0ABM8JQA0_9MOLU</name>
<reference evidence="3" key="1">
    <citation type="journal article" date="2024" name="FEMS Microbiol. Lett.">
        <title>Genomic insights into Spiroplasma endosymbionts that induce male-killing and protective phenotypes in the pea aphid.</title>
        <authorList>
            <person name="Arai H."/>
            <person name="Legeai F."/>
            <person name="Kageyama D."/>
            <person name="Sugio A."/>
            <person name="Simon J.C."/>
        </authorList>
    </citation>
    <scope>NUCLEOTIDE SEQUENCE [LARGE SCALE GENOMIC DNA]</scope>
    <source>
        <strain evidence="3">sAp269</strain>
    </source>
</reference>
<evidence type="ECO:0000313" key="3">
    <source>
        <dbReference type="Proteomes" id="UP001473424"/>
    </source>
</evidence>
<evidence type="ECO:0000313" key="2">
    <source>
        <dbReference type="EMBL" id="BET39354.1"/>
    </source>
</evidence>
<keyword evidence="1" id="KW-0732">Signal</keyword>
<sequence>MLKNKHLWLGLSLTLATTNIVANTSITNNLTIINKLKQENKTENNEVVTNTKYGNLSNSTILNSQDENGIYNLFDVKIIIDNPSLEPYVKDIYIENFKLTYNPEKINKDVINEFDKEIAAINYKEEQLTSTNDLQIFQKQNLSKISITAYISNKKSKSNFTFIQFGGANTHISLTGTKGIIDAIKNYDNLSETLGLYYIAQSHSKNSRGICLDFVKQYTYSVNKFFKSQLII</sequence>
<dbReference type="EMBL" id="AP028955">
    <property type="protein sequence ID" value="BET39354.1"/>
    <property type="molecule type" value="Genomic_DNA"/>
</dbReference>
<dbReference type="RefSeq" id="WP_353306168.1">
    <property type="nucleotide sequence ID" value="NZ_AP028955.1"/>
</dbReference>
<protein>
    <submittedName>
        <fullName evidence="2">Uncharacterized protein</fullName>
    </submittedName>
</protein>
<dbReference type="Proteomes" id="UP001473424">
    <property type="component" value="Chromosome"/>
</dbReference>
<feature type="signal peptide" evidence="1">
    <location>
        <begin position="1"/>
        <end position="22"/>
    </location>
</feature>
<feature type="chain" id="PRO_5046614137" evidence="1">
    <location>
        <begin position="23"/>
        <end position="232"/>
    </location>
</feature>
<keyword evidence="3" id="KW-1185">Reference proteome</keyword>